<dbReference type="InterPro" id="IPR002225">
    <property type="entry name" value="3Beta_OHSteriod_DH/Estase"/>
</dbReference>
<accession>A0A9P7N0Z9</accession>
<feature type="domain" description="3-beta hydroxysteroid dehydrogenase/isomerase" evidence="3">
    <location>
        <begin position="80"/>
        <end position="364"/>
    </location>
</feature>
<protein>
    <recommendedName>
        <fullName evidence="3">3-beta hydroxysteroid dehydrogenase/isomerase domain-containing protein</fullName>
    </recommendedName>
</protein>
<name>A0A9P7N0Z9_9HYPO</name>
<evidence type="ECO:0000259" key="3">
    <source>
        <dbReference type="Pfam" id="PF01073"/>
    </source>
</evidence>
<dbReference type="OrthoDB" id="10058185at2759"/>
<dbReference type="Pfam" id="PF01073">
    <property type="entry name" value="3Beta_HSD"/>
    <property type="match status" value="1"/>
</dbReference>
<evidence type="ECO:0000256" key="1">
    <source>
        <dbReference type="ARBA" id="ARBA00023002"/>
    </source>
</evidence>
<dbReference type="AlphaFoldDB" id="A0A9P7N0Z9"/>
<dbReference type="Proteomes" id="UP000784919">
    <property type="component" value="Unassembled WGS sequence"/>
</dbReference>
<organism evidence="4 5">
    <name type="scientific">Claviceps arundinis</name>
    <dbReference type="NCBI Taxonomy" id="1623583"/>
    <lineage>
        <taxon>Eukaryota</taxon>
        <taxon>Fungi</taxon>
        <taxon>Dikarya</taxon>
        <taxon>Ascomycota</taxon>
        <taxon>Pezizomycotina</taxon>
        <taxon>Sordariomycetes</taxon>
        <taxon>Hypocreomycetidae</taxon>
        <taxon>Hypocreales</taxon>
        <taxon>Clavicipitaceae</taxon>
        <taxon>Claviceps</taxon>
    </lineage>
</organism>
<dbReference type="EMBL" id="SRPS01000002">
    <property type="protein sequence ID" value="KAG5978442.1"/>
    <property type="molecule type" value="Genomic_DNA"/>
</dbReference>
<keyword evidence="1" id="KW-0560">Oxidoreductase</keyword>
<evidence type="ECO:0000313" key="5">
    <source>
        <dbReference type="Proteomes" id="UP000784919"/>
    </source>
</evidence>
<sequence length="473" mass="52199">MLLQPPLLALLVTAAAAAAAAALLFIVRLNRLMLRTPPEVLPYLKEPLTEEAAREAYTRVKEKGVNFRSRHPGVLERRYIIVGGSGLVGCQIALDLIDGGTPVEAIRIIDLRRPIREEFSQPGCAGDVAFVQADVTSEASTTAAFEAPWPTSTAHLPLTVFHTAAVIRPYERHELLYHRCSRVNVLGTATALSCAQRAGADIFIFTSSSQAATRSVGWSDTWTGASPRNWAQVLDETDATHSPRQQMKHAEYASNYARSKIEAEQLVCAANGPRFRTGCIRPGNGIYGHVQDAIFGRMLRAERVPTFAAPWVQSWVHVRNVSLAHMLLQKELVGPHADGIAGRPFVVTDNGPSMLRFEDLYTLLRATSSTRFMIDYPPPVVIWMAAQVVEWYCVMLARWPRLSSLLGLREPGELLIWCQPATIDSSATQMARDDVARRTPEEGGLGYKGYCSTLEGLCDFMREWNEAALKGTQ</sequence>
<evidence type="ECO:0000256" key="2">
    <source>
        <dbReference type="ARBA" id="ARBA00023445"/>
    </source>
</evidence>
<evidence type="ECO:0000313" key="4">
    <source>
        <dbReference type="EMBL" id="KAG5978442.1"/>
    </source>
</evidence>
<proteinExistence type="inferred from homology"/>
<dbReference type="GO" id="GO:0006696">
    <property type="term" value="P:ergosterol biosynthetic process"/>
    <property type="evidence" value="ECO:0007669"/>
    <property type="project" value="TreeGrafter"/>
</dbReference>
<dbReference type="SUPFAM" id="SSF51735">
    <property type="entry name" value="NAD(P)-binding Rossmann-fold domains"/>
    <property type="match status" value="1"/>
</dbReference>
<dbReference type="PANTHER" id="PTHR10366:SF447">
    <property type="entry name" value="HYDROXYSTEROID DEHYDROGENASE_ISOMERASE FAMILY PROTEIN, PUTATIVE (AFU_ORTHOLOGUE AFUA_1G06450)-RELATED"/>
    <property type="match status" value="1"/>
</dbReference>
<comment type="similarity">
    <text evidence="2">Belongs to the NAD(P)-dependent epimerase/dehydratase family. Dihydroflavonol-4-reductase subfamily.</text>
</comment>
<reference evidence="4" key="1">
    <citation type="journal article" date="2020" name="bioRxiv">
        <title>Whole genome comparisons of ergot fungi reveals the divergence and evolution of species within the genus Claviceps are the result of varying mechanisms driving genome evolution and host range expansion.</title>
        <authorList>
            <person name="Wyka S.A."/>
            <person name="Mondo S.J."/>
            <person name="Liu M."/>
            <person name="Dettman J."/>
            <person name="Nalam V."/>
            <person name="Broders K.D."/>
        </authorList>
    </citation>
    <scope>NUCLEOTIDE SEQUENCE</scope>
    <source>
        <strain evidence="4">CCC 1102</strain>
    </source>
</reference>
<comment type="caution">
    <text evidence="4">The sequence shown here is derived from an EMBL/GenBank/DDBJ whole genome shotgun (WGS) entry which is preliminary data.</text>
</comment>
<dbReference type="InterPro" id="IPR036291">
    <property type="entry name" value="NAD(P)-bd_dom_sf"/>
</dbReference>
<dbReference type="PANTHER" id="PTHR10366">
    <property type="entry name" value="NAD DEPENDENT EPIMERASE/DEHYDRATASE"/>
    <property type="match status" value="1"/>
</dbReference>
<dbReference type="GO" id="GO:0000252">
    <property type="term" value="F:3-beta-hydroxysteroid dehydrogenase [NAD(P)+]/C4-decarboxylase activity"/>
    <property type="evidence" value="ECO:0007669"/>
    <property type="project" value="TreeGrafter"/>
</dbReference>
<gene>
    <name evidence="4" type="ORF">E4U56_002941</name>
</gene>
<dbReference type="GO" id="GO:0005783">
    <property type="term" value="C:endoplasmic reticulum"/>
    <property type="evidence" value="ECO:0007669"/>
    <property type="project" value="TreeGrafter"/>
</dbReference>
<dbReference type="Gene3D" id="3.40.50.720">
    <property type="entry name" value="NAD(P)-binding Rossmann-like Domain"/>
    <property type="match status" value="1"/>
</dbReference>
<dbReference type="InterPro" id="IPR050425">
    <property type="entry name" value="NAD(P)_dehydrat-like"/>
</dbReference>